<reference evidence="1 2" key="1">
    <citation type="submission" date="2016-08" db="EMBL/GenBank/DDBJ databases">
        <title>Identification and validation of antigenic proteins from Pajaroellobacter abortibovis using de-novo genome sequence assembly and reverse vaccinology.</title>
        <authorList>
            <person name="Welly B.T."/>
            <person name="Miller M.R."/>
            <person name="Stott J.L."/>
            <person name="Blanchard M.T."/>
            <person name="Islas-Trejo A.D."/>
            <person name="O'Rourke S.M."/>
            <person name="Young A.E."/>
            <person name="Medrano J.F."/>
            <person name="Van Eenennaam A.L."/>
        </authorList>
    </citation>
    <scope>NUCLEOTIDE SEQUENCE [LARGE SCALE GENOMIC DNA]</scope>
    <source>
        <strain evidence="1 2">BTF92-0548A/99-0131</strain>
    </source>
</reference>
<gene>
    <name evidence="1" type="ORF">BCY86_00635</name>
</gene>
<dbReference type="EMBL" id="CP016908">
    <property type="protein sequence ID" value="APR99347.1"/>
    <property type="molecule type" value="Genomic_DNA"/>
</dbReference>
<name>A0A1L6MV61_9BACT</name>
<dbReference type="KEGG" id="pabo:BCY86_00635"/>
<dbReference type="AlphaFoldDB" id="A0A1L6MV61"/>
<evidence type="ECO:0000313" key="1">
    <source>
        <dbReference type="EMBL" id="APR99347.1"/>
    </source>
</evidence>
<dbReference type="STRING" id="1882918.BCY86_00635"/>
<keyword evidence="2" id="KW-1185">Reference proteome</keyword>
<evidence type="ECO:0000313" key="2">
    <source>
        <dbReference type="Proteomes" id="UP000185544"/>
    </source>
</evidence>
<accession>A0A1L6MV61</accession>
<dbReference type="Proteomes" id="UP000185544">
    <property type="component" value="Chromosome"/>
</dbReference>
<protein>
    <submittedName>
        <fullName evidence="1">Uncharacterized protein</fullName>
    </submittedName>
</protein>
<proteinExistence type="predicted"/>
<sequence>MLPRKRTTSLVSLPEFHIRRSILDQFSIGDVLFAVPGHVLLVDFDRTYRCVQSINHAPPPEERIGLAQFYAFGLLHEIFHVAIRFYETHTHPHL</sequence>
<organism evidence="1 2">
    <name type="scientific">Pajaroellobacter abortibovis</name>
    <dbReference type="NCBI Taxonomy" id="1882918"/>
    <lineage>
        <taxon>Bacteria</taxon>
        <taxon>Pseudomonadati</taxon>
        <taxon>Myxococcota</taxon>
        <taxon>Polyangia</taxon>
        <taxon>Polyangiales</taxon>
        <taxon>Polyangiaceae</taxon>
    </lineage>
</organism>